<dbReference type="Proteomes" id="UP000831120">
    <property type="component" value="Chromosome"/>
</dbReference>
<accession>A0ABN6NFK1</accession>
<dbReference type="EMBL" id="AP025593">
    <property type="protein sequence ID" value="BDG16434.1"/>
    <property type="molecule type" value="Genomic_DNA"/>
</dbReference>
<protein>
    <submittedName>
        <fullName evidence="1">Uncharacterized protein</fullName>
    </submittedName>
</protein>
<organism evidence="1 2">
    <name type="scientific">Thermus brockianus</name>
    <dbReference type="NCBI Taxonomy" id="56956"/>
    <lineage>
        <taxon>Bacteria</taxon>
        <taxon>Thermotogati</taxon>
        <taxon>Deinococcota</taxon>
        <taxon>Deinococci</taxon>
        <taxon>Thermales</taxon>
        <taxon>Thermaceae</taxon>
        <taxon>Thermus</taxon>
    </lineage>
</organism>
<evidence type="ECO:0000313" key="1">
    <source>
        <dbReference type="EMBL" id="BDG16434.1"/>
    </source>
</evidence>
<sequence length="136" mass="14974">MEELKRYTETLGLTLELESELPTEVLGVTLWAGTGSEPRFDTPLPGDFVYTVSDPIPAPQVDADGRSQGVARKTITVELPQEEARRFLGLLGQENVHVAARLRLQGPAGSQGVFRFKAQDQLRIFAKGTARLRIGR</sequence>
<name>A0ABN6NFK1_THEBO</name>
<reference evidence="1 2" key="1">
    <citation type="journal article" date="2022" name="Microbiol. Resour. Announc.">
        <title>Complete Genome Sequences of Thermus Strains Isolated from Senami Hot Spring in Japan.</title>
        <authorList>
            <person name="Miyazaki K."/>
        </authorList>
    </citation>
    <scope>NUCLEOTIDE SEQUENCE [LARGE SCALE GENOMIC DNA]</scope>
    <source>
        <strain evidence="1 2">SNM4-1</strain>
    </source>
</reference>
<evidence type="ECO:0000313" key="2">
    <source>
        <dbReference type="Proteomes" id="UP000831120"/>
    </source>
</evidence>
<proteinExistence type="predicted"/>
<gene>
    <name evidence="1" type="ORF">TbrSNM41_11680</name>
</gene>
<keyword evidence="2" id="KW-1185">Reference proteome</keyword>